<organism evidence="3 4">
    <name type="scientific">Nocardioides dubius</name>
    <dbReference type="NCBI Taxonomy" id="317019"/>
    <lineage>
        <taxon>Bacteria</taxon>
        <taxon>Bacillati</taxon>
        <taxon>Actinomycetota</taxon>
        <taxon>Actinomycetes</taxon>
        <taxon>Propionibacteriales</taxon>
        <taxon>Nocardioidaceae</taxon>
        <taxon>Nocardioides</taxon>
    </lineage>
</organism>
<feature type="transmembrane region" description="Helical" evidence="2">
    <location>
        <begin position="96"/>
        <end position="116"/>
    </location>
</feature>
<comment type="caution">
    <text evidence="3">The sequence shown here is derived from an EMBL/GenBank/DDBJ whole genome shotgun (WGS) entry which is preliminary data.</text>
</comment>
<keyword evidence="4" id="KW-1185">Reference proteome</keyword>
<sequence>MDLSGIIFVAVFVAWAVYLIPKAVRHHDEVSRNRSVERFSGALRVLARRDTVDGRDTTLTVSGAAPAEEAEPVVTKAQLRARREATRRATERRRRVLTTLLVLNVLVAAVALAGVIGWVWQTIPAGLVVVWLVLCRVMVKSERATTQAMITPRSTETVAAEEADDVPAEYDVARNDQGFDEVAPESETTTIPAITAEVWDPMPVTLPTYVGKEKATRRSVRTIDLGSPGAWTSGHTAEDTELAREADEVAAAARDDEGEQQQRAVGS</sequence>
<name>A0ABP4EAR9_9ACTN</name>
<feature type="transmembrane region" description="Helical" evidence="2">
    <location>
        <begin position="122"/>
        <end position="139"/>
    </location>
</feature>
<dbReference type="RefSeq" id="WP_343993666.1">
    <property type="nucleotide sequence ID" value="NZ_BAAALG010000007.1"/>
</dbReference>
<keyword evidence="2" id="KW-0472">Membrane</keyword>
<proteinExistence type="predicted"/>
<feature type="transmembrane region" description="Helical" evidence="2">
    <location>
        <begin position="6"/>
        <end position="24"/>
    </location>
</feature>
<evidence type="ECO:0000256" key="1">
    <source>
        <dbReference type="SAM" id="MobiDB-lite"/>
    </source>
</evidence>
<protein>
    <submittedName>
        <fullName evidence="3">Uncharacterized protein</fullName>
    </submittedName>
</protein>
<feature type="region of interest" description="Disordered" evidence="1">
    <location>
        <begin position="224"/>
        <end position="267"/>
    </location>
</feature>
<keyword evidence="2" id="KW-1133">Transmembrane helix</keyword>
<reference evidence="4" key="1">
    <citation type="journal article" date="2019" name="Int. J. Syst. Evol. Microbiol.">
        <title>The Global Catalogue of Microorganisms (GCM) 10K type strain sequencing project: providing services to taxonomists for standard genome sequencing and annotation.</title>
        <authorList>
            <consortium name="The Broad Institute Genomics Platform"/>
            <consortium name="The Broad Institute Genome Sequencing Center for Infectious Disease"/>
            <person name="Wu L."/>
            <person name="Ma J."/>
        </authorList>
    </citation>
    <scope>NUCLEOTIDE SEQUENCE [LARGE SCALE GENOMIC DNA]</scope>
    <source>
        <strain evidence="4">JCM 13008</strain>
    </source>
</reference>
<dbReference type="Proteomes" id="UP001501581">
    <property type="component" value="Unassembled WGS sequence"/>
</dbReference>
<feature type="compositionally biased region" description="Basic and acidic residues" evidence="1">
    <location>
        <begin position="236"/>
        <end position="247"/>
    </location>
</feature>
<keyword evidence="2" id="KW-0812">Transmembrane</keyword>
<evidence type="ECO:0000313" key="4">
    <source>
        <dbReference type="Proteomes" id="UP001501581"/>
    </source>
</evidence>
<evidence type="ECO:0000313" key="3">
    <source>
        <dbReference type="EMBL" id="GAA1100894.1"/>
    </source>
</evidence>
<accession>A0ABP4EAR9</accession>
<evidence type="ECO:0000256" key="2">
    <source>
        <dbReference type="SAM" id="Phobius"/>
    </source>
</evidence>
<gene>
    <name evidence="3" type="ORF">GCM10009668_18730</name>
</gene>
<dbReference type="EMBL" id="BAAALG010000007">
    <property type="protein sequence ID" value="GAA1100894.1"/>
    <property type="molecule type" value="Genomic_DNA"/>
</dbReference>